<dbReference type="GeneID" id="40157600"/>
<protein>
    <submittedName>
        <fullName evidence="1">Uncharacterized protein</fullName>
    </submittedName>
</protein>
<dbReference type="AlphaFoldDB" id="A0A4P8P6V6"/>
<evidence type="ECO:0000313" key="2">
    <source>
        <dbReference type="Proteomes" id="UP000299011"/>
    </source>
</evidence>
<name>A0A4P8P6V6_HALMT</name>
<gene>
    <name evidence="1" type="ORF">E6P09_14245</name>
</gene>
<sequence length="279" mass="32110">MIGIGDLPDFIYIDEPRVNQRLQFVNEGQVAELVETSGEHESKASGGGLNIYKVLNYNREKSTGETEEVVRTIQNTPTGKLSIFFSFMDQELGVTDLDDVTVSQRDELQQGDYVVFSGIVEEPPISKLMRLSEKYGLDLRQIIDFSDTEATPEALFAELEDARNYYSIQMSDKVNGRFVFRLDPENMTGIERQFPSQYKEYTVFGRIEHLFEGNERQYHLSIFNEMSAGSRRERTKRRQKMKSLASDFSQLYDQDTGESMFYIESPDILINPISIYALM</sequence>
<dbReference type="RefSeq" id="WP_049963731.1">
    <property type="nucleotide sequence ID" value="NC_017941.2"/>
</dbReference>
<accession>A0A4P8P6V6</accession>
<dbReference type="Pfam" id="PF19952">
    <property type="entry name" value="DUF6414"/>
    <property type="match status" value="1"/>
</dbReference>
<proteinExistence type="predicted"/>
<dbReference type="InterPro" id="IPR045633">
    <property type="entry name" value="DUF6414"/>
</dbReference>
<dbReference type="Proteomes" id="UP000299011">
    <property type="component" value="Chromosome"/>
</dbReference>
<reference evidence="1 2" key="1">
    <citation type="submission" date="2019-04" db="EMBL/GenBank/DDBJ databases">
        <title>Methylomes of two halophilic Archaea, Haloarcula marismortui and Haloferax mediterranei.</title>
        <authorList>
            <person name="DasSarma S."/>
            <person name="DasSarma P."/>
            <person name="DasSarma S."/>
            <person name="Fomenkov A."/>
            <person name="Vincze T."/>
            <person name="Anton B.P."/>
            <person name="Roberts R.J."/>
        </authorList>
    </citation>
    <scope>NUCLEOTIDE SEQUENCE [LARGE SCALE GENOMIC DNA]</scope>
    <source>
        <strain evidence="2">ATCC 33500 / DSM 1411 / JCM 8866 / NBRC 14739 / NCIMB 2177 / R-4</strain>
    </source>
</reference>
<evidence type="ECO:0000313" key="1">
    <source>
        <dbReference type="EMBL" id="QCQ76375.1"/>
    </source>
</evidence>
<organism evidence="1 2">
    <name type="scientific">Haloferax mediterranei (strain ATCC 33500 / DSM 1411 / JCM 8866 / NBRC 14739 / NCIMB 2177 / R-4)</name>
    <name type="common">Halobacterium mediterranei</name>
    <dbReference type="NCBI Taxonomy" id="523841"/>
    <lineage>
        <taxon>Archaea</taxon>
        <taxon>Methanobacteriati</taxon>
        <taxon>Methanobacteriota</taxon>
        <taxon>Stenosarchaea group</taxon>
        <taxon>Halobacteria</taxon>
        <taxon>Halobacteriales</taxon>
        <taxon>Haloferacaceae</taxon>
        <taxon>Haloferax</taxon>
    </lineage>
</organism>
<dbReference type="EMBL" id="CP039139">
    <property type="protein sequence ID" value="QCQ76375.1"/>
    <property type="molecule type" value="Genomic_DNA"/>
</dbReference>